<keyword evidence="3" id="KW-1185">Reference proteome</keyword>
<dbReference type="RefSeq" id="WP_256601837.1">
    <property type="nucleotide sequence ID" value="NZ_JANIBJ010000012.1"/>
</dbReference>
<sequence>MKSLVIFALLSILVLTGCAYPSYHRGYAGYGSSYSSGYDVHTYSTYPGAVYYRQQTVVPSYSYRYSPPRHDHGPRHHDRDWGNNRHDWNRNSQNRPRVERNIADMRGPGPGRWSVPNISGDRDGFRQRMQQQPGSGRLRMEGGGDRSGDFGARREADSGRRNNHREGGR</sequence>
<evidence type="ECO:0000313" key="2">
    <source>
        <dbReference type="EMBL" id="MCQ8104078.1"/>
    </source>
</evidence>
<comment type="caution">
    <text evidence="2">The sequence shown here is derived from an EMBL/GenBank/DDBJ whole genome shotgun (WGS) entry which is preliminary data.</text>
</comment>
<proteinExistence type="predicted"/>
<dbReference type="PROSITE" id="PS51257">
    <property type="entry name" value="PROKAR_LIPOPROTEIN"/>
    <property type="match status" value="1"/>
</dbReference>
<feature type="region of interest" description="Disordered" evidence="1">
    <location>
        <begin position="67"/>
        <end position="169"/>
    </location>
</feature>
<name>A0ABT1TF35_9GAMM</name>
<organism evidence="2 3">
    <name type="scientific">Methylomonas subterranea</name>
    <dbReference type="NCBI Taxonomy" id="2952225"/>
    <lineage>
        <taxon>Bacteria</taxon>
        <taxon>Pseudomonadati</taxon>
        <taxon>Pseudomonadota</taxon>
        <taxon>Gammaproteobacteria</taxon>
        <taxon>Methylococcales</taxon>
        <taxon>Methylococcaceae</taxon>
        <taxon>Methylomonas</taxon>
    </lineage>
</organism>
<evidence type="ECO:0000256" key="1">
    <source>
        <dbReference type="SAM" id="MobiDB-lite"/>
    </source>
</evidence>
<evidence type="ECO:0008006" key="4">
    <source>
        <dbReference type="Google" id="ProtNLM"/>
    </source>
</evidence>
<reference evidence="2 3" key="1">
    <citation type="submission" date="2022-07" db="EMBL/GenBank/DDBJ databases">
        <title>Methylomonas rivi sp. nov., Methylomonas rosea sp. nov., Methylomonas aureus sp. nov. and Methylomonas subterranea sp. nov., four novel methanotrophs isolated from a freshwater creek and the deep terrestrial subsurface.</title>
        <authorList>
            <person name="Abin C."/>
            <person name="Sankaranarayanan K."/>
            <person name="Garner C."/>
            <person name="Sindelar R."/>
            <person name="Kotary K."/>
            <person name="Garner R."/>
            <person name="Barclay S."/>
            <person name="Lawson P."/>
            <person name="Krumholz L."/>
        </authorList>
    </citation>
    <scope>NUCLEOTIDE SEQUENCE [LARGE SCALE GENOMIC DNA]</scope>
    <source>
        <strain evidence="2 3">SURF-2</strain>
    </source>
</reference>
<dbReference type="Proteomes" id="UP001524499">
    <property type="component" value="Unassembled WGS sequence"/>
</dbReference>
<evidence type="ECO:0000313" key="3">
    <source>
        <dbReference type="Proteomes" id="UP001524499"/>
    </source>
</evidence>
<dbReference type="EMBL" id="JANIBJ010000012">
    <property type="protein sequence ID" value="MCQ8104078.1"/>
    <property type="molecule type" value="Genomic_DNA"/>
</dbReference>
<feature type="compositionally biased region" description="Basic and acidic residues" evidence="1">
    <location>
        <begin position="138"/>
        <end position="169"/>
    </location>
</feature>
<accession>A0ABT1TF35</accession>
<gene>
    <name evidence="2" type="ORF">NP590_08185</name>
</gene>
<protein>
    <recommendedName>
        <fullName evidence="4">Lipoprotein</fullName>
    </recommendedName>
</protein>
<feature type="compositionally biased region" description="Basic and acidic residues" evidence="1">
    <location>
        <begin position="77"/>
        <end position="89"/>
    </location>
</feature>